<keyword evidence="4 7" id="KW-0747">Spliceosome</keyword>
<feature type="compositionally biased region" description="Basic and acidic residues" evidence="8">
    <location>
        <begin position="243"/>
        <end position="314"/>
    </location>
</feature>
<evidence type="ECO:0000256" key="3">
    <source>
        <dbReference type="ARBA" id="ARBA00022664"/>
    </source>
</evidence>
<keyword evidence="3 7" id="KW-0507">mRNA processing</keyword>
<keyword evidence="10" id="KW-1185">Reference proteome</keyword>
<dbReference type="KEGG" id="olu:OSTLU_31094"/>
<evidence type="ECO:0000256" key="1">
    <source>
        <dbReference type="ARBA" id="ARBA00004123"/>
    </source>
</evidence>
<reference evidence="9 10" key="1">
    <citation type="journal article" date="2007" name="Proc. Natl. Acad. Sci. U.S.A.">
        <title>The tiny eukaryote Ostreococcus provides genomic insights into the paradox of plankton speciation.</title>
        <authorList>
            <person name="Palenik B."/>
            <person name="Grimwood J."/>
            <person name="Aerts A."/>
            <person name="Rouze P."/>
            <person name="Salamov A."/>
            <person name="Putnam N."/>
            <person name="Dupont C."/>
            <person name="Jorgensen R."/>
            <person name="Derelle E."/>
            <person name="Rombauts S."/>
            <person name="Zhou K."/>
            <person name="Otillar R."/>
            <person name="Merchant S.S."/>
            <person name="Podell S."/>
            <person name="Gaasterland T."/>
            <person name="Napoli C."/>
            <person name="Gendler K."/>
            <person name="Manuell A."/>
            <person name="Tai V."/>
            <person name="Vallon O."/>
            <person name="Piganeau G."/>
            <person name="Jancek S."/>
            <person name="Heijde M."/>
            <person name="Jabbari K."/>
            <person name="Bowler C."/>
            <person name="Lohr M."/>
            <person name="Robbens S."/>
            <person name="Werner G."/>
            <person name="Dubchak I."/>
            <person name="Pazour G.J."/>
            <person name="Ren Q."/>
            <person name="Paulsen I."/>
            <person name="Delwiche C."/>
            <person name="Schmutz J."/>
            <person name="Rokhsar D."/>
            <person name="Van de Peer Y."/>
            <person name="Moreau H."/>
            <person name="Grigoriev I.V."/>
        </authorList>
    </citation>
    <scope>NUCLEOTIDE SEQUENCE [LARGE SCALE GENOMIC DNA]</scope>
    <source>
        <strain evidence="9 10">CCE9901</strain>
    </source>
</reference>
<organism evidence="9 10">
    <name type="scientific">Ostreococcus lucimarinus (strain CCE9901)</name>
    <dbReference type="NCBI Taxonomy" id="436017"/>
    <lineage>
        <taxon>Eukaryota</taxon>
        <taxon>Viridiplantae</taxon>
        <taxon>Chlorophyta</taxon>
        <taxon>Mamiellophyceae</taxon>
        <taxon>Mamiellales</taxon>
        <taxon>Bathycoccaceae</taxon>
        <taxon>Ostreococcus</taxon>
    </lineage>
</organism>
<proteinExistence type="inferred from homology"/>
<protein>
    <recommendedName>
        <fullName evidence="7">Pre-mRNA-splicing factor 38</fullName>
    </recommendedName>
</protein>
<dbReference type="HOGENOM" id="CLU_034151_1_0_1"/>
<dbReference type="Proteomes" id="UP000001568">
    <property type="component" value="Chromosome 4"/>
</dbReference>
<feature type="compositionally biased region" description="Polar residues" evidence="8">
    <location>
        <begin position="216"/>
        <end position="230"/>
    </location>
</feature>
<dbReference type="GeneID" id="5001405"/>
<evidence type="ECO:0000256" key="7">
    <source>
        <dbReference type="RuleBase" id="RU367025"/>
    </source>
</evidence>
<evidence type="ECO:0000256" key="6">
    <source>
        <dbReference type="ARBA" id="ARBA00023242"/>
    </source>
</evidence>
<name>A4RVT9_OSTLU</name>
<evidence type="ECO:0000256" key="4">
    <source>
        <dbReference type="ARBA" id="ARBA00022728"/>
    </source>
</evidence>
<keyword evidence="5 7" id="KW-0508">mRNA splicing</keyword>
<evidence type="ECO:0000256" key="5">
    <source>
        <dbReference type="ARBA" id="ARBA00023187"/>
    </source>
</evidence>
<dbReference type="InterPro" id="IPR005037">
    <property type="entry name" value="PRP38"/>
</dbReference>
<evidence type="ECO:0000256" key="8">
    <source>
        <dbReference type="SAM" id="MobiDB-lite"/>
    </source>
</evidence>
<evidence type="ECO:0000256" key="2">
    <source>
        <dbReference type="ARBA" id="ARBA00006164"/>
    </source>
</evidence>
<comment type="function">
    <text evidence="7">Required for pre-mRNA splicing.</text>
</comment>
<evidence type="ECO:0000313" key="10">
    <source>
        <dbReference type="Proteomes" id="UP000001568"/>
    </source>
</evidence>
<sequence>MPSDVENHGHAIWTPFGNAAKTTGRTHGVEAVLRQNVVNSEYYRKLCRSATGTVDGEGMDFMSLVDEIYELVDHVEPWMSGNARGASTGFCILFRFCEKELSDKEIWHLLRHGDSPYIRAIGFLYVRYVKNGRELLRWCEEFFDDAEKFSPSPGGKEVTMGTYVRDLLLEQHYFETIFPRIPEVARREMVQRIKDLGYSDRGLGCGGQGGTRRNDSSNGRPQSVKHSLSMQVGRKAHGGGDGGGDRPRDDRDRHRDRRDDRDGRPRGRDDARYRDRSRSRDRDRRRSRSRERDSYKPYRRDDKYDKYDKYDRRY</sequence>
<dbReference type="Pfam" id="PF03371">
    <property type="entry name" value="PRP38"/>
    <property type="match status" value="1"/>
</dbReference>
<dbReference type="GO" id="GO:0010226">
    <property type="term" value="P:response to lithium ion"/>
    <property type="evidence" value="ECO:0007669"/>
    <property type="project" value="EnsemblPlants"/>
</dbReference>
<dbReference type="STRING" id="436017.A4RVT9"/>
<comment type="subcellular location">
    <subcellularLocation>
        <location evidence="1 7">Nucleus</location>
    </subcellularLocation>
</comment>
<dbReference type="OrthoDB" id="3881at2759"/>
<dbReference type="GO" id="GO:0005681">
    <property type="term" value="C:spliceosomal complex"/>
    <property type="evidence" value="ECO:0007669"/>
    <property type="project" value="UniProtKB-KW"/>
</dbReference>
<dbReference type="PANTHER" id="PTHR23142">
    <property type="entry name" value="PRE-MRNA-SPLICING FACTOR 38A-RELATED"/>
    <property type="match status" value="1"/>
</dbReference>
<keyword evidence="6 7" id="KW-0539">Nucleus</keyword>
<dbReference type="AlphaFoldDB" id="A4RVT9"/>
<gene>
    <name evidence="9" type="ORF">OSTLU_31094</name>
</gene>
<accession>A4RVT9</accession>
<dbReference type="RefSeq" id="XP_001417208.1">
    <property type="nucleotide sequence ID" value="XM_001417171.1"/>
</dbReference>
<dbReference type="EMBL" id="CP000584">
    <property type="protein sequence ID" value="ABO95501.1"/>
    <property type="molecule type" value="Genomic_DNA"/>
</dbReference>
<dbReference type="Gramene" id="ABO95501">
    <property type="protein sequence ID" value="ABO95501"/>
    <property type="gene ID" value="OSTLU_31094"/>
</dbReference>
<feature type="region of interest" description="Disordered" evidence="8">
    <location>
        <begin position="200"/>
        <end position="314"/>
    </location>
</feature>
<comment type="similarity">
    <text evidence="2 7">Belongs to the PRP38 family.</text>
</comment>
<dbReference type="eggNOG" id="KOG2888">
    <property type="taxonomic scope" value="Eukaryota"/>
</dbReference>
<dbReference type="OMA" id="NVKESYY"/>
<dbReference type="GO" id="GO:0000398">
    <property type="term" value="P:mRNA splicing, via spliceosome"/>
    <property type="evidence" value="ECO:0007669"/>
    <property type="project" value="UniProtKB-UniRule"/>
</dbReference>
<dbReference type="GO" id="GO:0009651">
    <property type="term" value="P:response to salt stress"/>
    <property type="evidence" value="ECO:0007669"/>
    <property type="project" value="EnsemblPlants"/>
</dbReference>
<evidence type="ECO:0000313" key="9">
    <source>
        <dbReference type="EMBL" id="ABO95501.1"/>
    </source>
</evidence>